<keyword evidence="1" id="KW-0732">Signal</keyword>
<gene>
    <name evidence="2" type="ORF">GCM10011571_17350</name>
</gene>
<dbReference type="AlphaFoldDB" id="A0A8J2VDQ7"/>
<evidence type="ECO:0000256" key="1">
    <source>
        <dbReference type="SAM" id="SignalP"/>
    </source>
</evidence>
<dbReference type="RefSeq" id="WP_188647481.1">
    <property type="nucleotide sequence ID" value="NZ_BMHQ01000005.1"/>
</dbReference>
<organism evidence="2 3">
    <name type="scientific">Marinithermofilum abyssi</name>
    <dbReference type="NCBI Taxonomy" id="1571185"/>
    <lineage>
        <taxon>Bacteria</taxon>
        <taxon>Bacillati</taxon>
        <taxon>Bacillota</taxon>
        <taxon>Bacilli</taxon>
        <taxon>Bacillales</taxon>
        <taxon>Thermoactinomycetaceae</taxon>
        <taxon>Marinithermofilum</taxon>
    </lineage>
</organism>
<name>A0A8J2VDQ7_9BACL</name>
<evidence type="ECO:0000313" key="2">
    <source>
        <dbReference type="EMBL" id="GGE16214.1"/>
    </source>
</evidence>
<evidence type="ECO:0008006" key="4">
    <source>
        <dbReference type="Google" id="ProtNLM"/>
    </source>
</evidence>
<dbReference type="EMBL" id="BMHQ01000005">
    <property type="protein sequence ID" value="GGE16214.1"/>
    <property type="molecule type" value="Genomic_DNA"/>
</dbReference>
<comment type="caution">
    <text evidence="2">The sequence shown here is derived from an EMBL/GenBank/DDBJ whole genome shotgun (WGS) entry which is preliminary data.</text>
</comment>
<keyword evidence="3" id="KW-1185">Reference proteome</keyword>
<proteinExistence type="predicted"/>
<dbReference type="PROSITE" id="PS51257">
    <property type="entry name" value="PROKAR_LIPOPROTEIN"/>
    <property type="match status" value="1"/>
</dbReference>
<reference evidence="2" key="2">
    <citation type="submission" date="2020-09" db="EMBL/GenBank/DDBJ databases">
        <authorList>
            <person name="Sun Q."/>
            <person name="Zhou Y."/>
        </authorList>
    </citation>
    <scope>NUCLEOTIDE SEQUENCE</scope>
    <source>
        <strain evidence="2">CGMCC 1.15179</strain>
    </source>
</reference>
<dbReference type="Proteomes" id="UP000625210">
    <property type="component" value="Unassembled WGS sequence"/>
</dbReference>
<reference evidence="2" key="1">
    <citation type="journal article" date="2014" name="Int. J. Syst. Evol. Microbiol.">
        <title>Complete genome sequence of Corynebacterium casei LMG S-19264T (=DSM 44701T), isolated from a smear-ripened cheese.</title>
        <authorList>
            <consortium name="US DOE Joint Genome Institute (JGI-PGF)"/>
            <person name="Walter F."/>
            <person name="Albersmeier A."/>
            <person name="Kalinowski J."/>
            <person name="Ruckert C."/>
        </authorList>
    </citation>
    <scope>NUCLEOTIDE SEQUENCE</scope>
    <source>
        <strain evidence="2">CGMCC 1.15179</strain>
    </source>
</reference>
<accession>A0A8J2VDQ7</accession>
<evidence type="ECO:0000313" key="3">
    <source>
        <dbReference type="Proteomes" id="UP000625210"/>
    </source>
</evidence>
<sequence length="124" mass="13848">MIKRMGIPMLLLLLITGCSPKMEFSFDCEDQTMTVELTNTWTADGHWEVHTYPLDPPPNDEGASDKLVFKQRHSGDDITVEGIKPGYTVSVIFAGLTNHGYQKLIGATQYKACGSYTPVKYYNP</sequence>
<feature type="chain" id="PRO_5035246136" description="Lipoprotein" evidence="1">
    <location>
        <begin position="22"/>
        <end position="124"/>
    </location>
</feature>
<feature type="signal peptide" evidence="1">
    <location>
        <begin position="1"/>
        <end position="21"/>
    </location>
</feature>
<protein>
    <recommendedName>
        <fullName evidence="4">Lipoprotein</fullName>
    </recommendedName>
</protein>